<dbReference type="Pfam" id="PF21205">
    <property type="entry name" value="Rep3_C"/>
    <property type="match status" value="1"/>
</dbReference>
<comment type="caution">
    <text evidence="3">The sequence shown here is derived from an EMBL/GenBank/DDBJ whole genome shotgun (WGS) entry which is preliminary data.</text>
</comment>
<dbReference type="Pfam" id="PF01051">
    <property type="entry name" value="Rep3_N"/>
    <property type="match status" value="1"/>
</dbReference>
<comment type="similarity">
    <text evidence="1">Belongs to the initiator RepB protein family.</text>
</comment>
<name>A0ABS1TEF5_9CLOT</name>
<dbReference type="Proteomes" id="UP000632377">
    <property type="component" value="Unassembled WGS sequence"/>
</dbReference>
<gene>
    <name evidence="3" type="ORF">JK636_18720</name>
</gene>
<protein>
    <submittedName>
        <fullName evidence="3">Replication initiation protein</fullName>
    </submittedName>
</protein>
<dbReference type="EMBL" id="JAESWC010000017">
    <property type="protein sequence ID" value="MBL4937742.1"/>
    <property type="molecule type" value="Genomic_DNA"/>
</dbReference>
<reference evidence="3 4" key="1">
    <citation type="submission" date="2021-01" db="EMBL/GenBank/DDBJ databases">
        <title>Genome public.</title>
        <authorList>
            <person name="Liu C."/>
            <person name="Sun Q."/>
        </authorList>
    </citation>
    <scope>NUCLEOTIDE SEQUENCE [LARGE SCALE GENOMIC DNA]</scope>
    <source>
        <strain evidence="3 4">YIM B02515</strain>
    </source>
</reference>
<dbReference type="SUPFAM" id="SSF46785">
    <property type="entry name" value="Winged helix' DNA-binding domain"/>
    <property type="match status" value="2"/>
</dbReference>
<keyword evidence="4" id="KW-1185">Reference proteome</keyword>
<accession>A0ABS1TEF5</accession>
<dbReference type="InterPro" id="IPR036388">
    <property type="entry name" value="WH-like_DNA-bd_sf"/>
</dbReference>
<evidence type="ECO:0000313" key="3">
    <source>
        <dbReference type="EMBL" id="MBL4937742.1"/>
    </source>
</evidence>
<proteinExistence type="inferred from homology"/>
<organism evidence="3 4">
    <name type="scientific">Clostridium rhizosphaerae</name>
    <dbReference type="NCBI Taxonomy" id="2803861"/>
    <lineage>
        <taxon>Bacteria</taxon>
        <taxon>Bacillati</taxon>
        <taxon>Bacillota</taxon>
        <taxon>Clostridia</taxon>
        <taxon>Eubacteriales</taxon>
        <taxon>Clostridiaceae</taxon>
        <taxon>Clostridium</taxon>
    </lineage>
</organism>
<dbReference type="Gene3D" id="1.10.10.10">
    <property type="entry name" value="Winged helix-like DNA-binding domain superfamily/Winged helix DNA-binding domain"/>
    <property type="match status" value="2"/>
</dbReference>
<dbReference type="InterPro" id="IPR000525">
    <property type="entry name" value="Initiator_Rep_WH1"/>
</dbReference>
<dbReference type="RefSeq" id="WP_202750491.1">
    <property type="nucleotide sequence ID" value="NZ_JAESWC010000017.1"/>
</dbReference>
<sequence length="343" mass="40654">MLTDLTNSKNNWIYQSNKLLESSYTLTVLEQKILRILASMIKKDDVDFKEYEFKASDLAKIMGSKNNKNIYRELDKLTDILMTRVVRIKNMDNNNFEKYHFVEVVKYSDGILKLKINPEMKPFYINLDWYTKYQLKNILQFKSTYSFRFYELLKQYQTIGSRSISIEDIRLKLDIKKDEYPKYANLKQKVIIPAQKEINEKSDISFEFHEIKESRKVVAINFKITNTKIEQELLITSDTRPDSNRDKIQEVKSIIIEDITELEVSSILNAAKGDVDIIREKYEIAKVSDRIKNIVSWMLTAIKEDYQWPKGKKKASTFNNFEQRKYDFDSLEKKLLGWEEAAE</sequence>
<dbReference type="InterPro" id="IPR036390">
    <property type="entry name" value="WH_DNA-bd_sf"/>
</dbReference>
<evidence type="ECO:0000259" key="2">
    <source>
        <dbReference type="Pfam" id="PF01051"/>
    </source>
</evidence>
<evidence type="ECO:0000313" key="4">
    <source>
        <dbReference type="Proteomes" id="UP000632377"/>
    </source>
</evidence>
<evidence type="ECO:0000256" key="1">
    <source>
        <dbReference type="ARBA" id="ARBA00038283"/>
    </source>
</evidence>
<feature type="domain" description="Initiator Rep protein WH1" evidence="2">
    <location>
        <begin position="12"/>
        <end position="154"/>
    </location>
</feature>